<dbReference type="InterPro" id="IPR029016">
    <property type="entry name" value="GAF-like_dom_sf"/>
</dbReference>
<organism evidence="9 10">
    <name type="scientific">Anaeromyxobacter oryzae</name>
    <dbReference type="NCBI Taxonomy" id="2918170"/>
    <lineage>
        <taxon>Bacteria</taxon>
        <taxon>Pseudomonadati</taxon>
        <taxon>Myxococcota</taxon>
        <taxon>Myxococcia</taxon>
        <taxon>Myxococcales</taxon>
        <taxon>Cystobacterineae</taxon>
        <taxon>Anaeromyxobacteraceae</taxon>
        <taxon>Anaeromyxobacter</taxon>
    </lineage>
</organism>
<dbReference type="InterPro" id="IPR003661">
    <property type="entry name" value="HisK_dim/P_dom"/>
</dbReference>
<dbReference type="SUPFAM" id="SSF47384">
    <property type="entry name" value="Homodimeric domain of signal transducing histidine kinase"/>
    <property type="match status" value="1"/>
</dbReference>
<dbReference type="Pfam" id="PF00512">
    <property type="entry name" value="HisKA"/>
    <property type="match status" value="1"/>
</dbReference>
<dbReference type="PROSITE" id="PS50109">
    <property type="entry name" value="HIS_KIN"/>
    <property type="match status" value="1"/>
</dbReference>
<dbReference type="RefSeq" id="WP_248355382.1">
    <property type="nucleotide sequence ID" value="NZ_AP025591.1"/>
</dbReference>
<keyword evidence="3" id="KW-0597">Phosphoprotein</keyword>
<evidence type="ECO:0000256" key="5">
    <source>
        <dbReference type="ARBA" id="ARBA00022777"/>
    </source>
</evidence>
<dbReference type="Gene3D" id="1.10.287.130">
    <property type="match status" value="1"/>
</dbReference>
<proteinExistence type="predicted"/>
<dbReference type="InterPro" id="IPR036097">
    <property type="entry name" value="HisK_dim/P_sf"/>
</dbReference>
<dbReference type="EMBL" id="AP025591">
    <property type="protein sequence ID" value="BDG06085.1"/>
    <property type="molecule type" value="Genomic_DNA"/>
</dbReference>
<sequence>MAVPPLPPGQAPTPATRPSPDEALRAQLEETQRQIAFLSHLTVALFEDARGHQATLGRLAKLVVPHLADWCLVDLVREAHAERIAAEHWNPDLEPLARTLPRTFPLAPGAAAGVAGAVATGRSQLVEAVPPPAPGEPEDLVALRRLRPRSYLILPLRARGRTRAVMTLAFAESTRRYSPPDLALAEDLAARAAMALENALLFEEVERAVQAREDTLSIVSHDLKNPMAAMLLGIQRLARLVDEPKKAQGEVLLGKLERTLRGMNRLIDSLLDLARIEAGRLQLQRRPETPLSVVARAVEPLEALAAEHGQRLEVLVPGDLPPVSWDPDRIVQVIANLVGNAMKFSPDGAGIRIRAERTPEGLRFAVQDDGPGIAAEVVEHLFDRYWQPAGTQKRGHGLGLFIVKGIVEAHGGRVWVEAAPGRGATFLFTIPTPPRP</sequence>
<dbReference type="Gene3D" id="3.30.565.10">
    <property type="entry name" value="Histidine kinase-like ATPase, C-terminal domain"/>
    <property type="match status" value="1"/>
</dbReference>
<feature type="region of interest" description="Disordered" evidence="7">
    <location>
        <begin position="1"/>
        <end position="20"/>
    </location>
</feature>
<keyword evidence="6" id="KW-0902">Two-component regulatory system</keyword>
<dbReference type="InterPro" id="IPR036890">
    <property type="entry name" value="HATPase_C_sf"/>
</dbReference>
<dbReference type="EC" id="2.7.13.3" evidence="2"/>
<evidence type="ECO:0000256" key="3">
    <source>
        <dbReference type="ARBA" id="ARBA00022553"/>
    </source>
</evidence>
<dbReference type="PANTHER" id="PTHR43711:SF1">
    <property type="entry name" value="HISTIDINE KINASE 1"/>
    <property type="match status" value="1"/>
</dbReference>
<dbReference type="Pfam" id="PF13185">
    <property type="entry name" value="GAF_2"/>
    <property type="match status" value="1"/>
</dbReference>
<dbReference type="SMART" id="SM00387">
    <property type="entry name" value="HATPase_c"/>
    <property type="match status" value="1"/>
</dbReference>
<dbReference type="InterPro" id="IPR050736">
    <property type="entry name" value="Sensor_HK_Regulatory"/>
</dbReference>
<name>A0ABN6N0K7_9BACT</name>
<evidence type="ECO:0000256" key="7">
    <source>
        <dbReference type="SAM" id="MobiDB-lite"/>
    </source>
</evidence>
<dbReference type="Pfam" id="PF02518">
    <property type="entry name" value="HATPase_c"/>
    <property type="match status" value="1"/>
</dbReference>
<reference evidence="10" key="1">
    <citation type="journal article" date="2022" name="Int. J. Syst. Evol. Microbiol.">
        <title>Anaeromyxobacter oryzae sp. nov., Anaeromyxobacter diazotrophicus sp. nov. and Anaeromyxobacter paludicola sp. nov., isolated from paddy soils.</title>
        <authorList>
            <person name="Itoh H."/>
            <person name="Xu Z."/>
            <person name="Mise K."/>
            <person name="Masuda Y."/>
            <person name="Ushijima N."/>
            <person name="Hayakawa C."/>
            <person name="Shiratori Y."/>
            <person name="Senoo K."/>
        </authorList>
    </citation>
    <scope>NUCLEOTIDE SEQUENCE [LARGE SCALE GENOMIC DNA]</scope>
    <source>
        <strain evidence="10">Red232</strain>
    </source>
</reference>
<keyword evidence="4" id="KW-0808">Transferase</keyword>
<evidence type="ECO:0000256" key="2">
    <source>
        <dbReference type="ARBA" id="ARBA00012438"/>
    </source>
</evidence>
<evidence type="ECO:0000313" key="9">
    <source>
        <dbReference type="EMBL" id="BDG06085.1"/>
    </source>
</evidence>
<dbReference type="InterPro" id="IPR003594">
    <property type="entry name" value="HATPase_dom"/>
</dbReference>
<dbReference type="InterPro" id="IPR005467">
    <property type="entry name" value="His_kinase_dom"/>
</dbReference>
<evidence type="ECO:0000256" key="4">
    <source>
        <dbReference type="ARBA" id="ARBA00022679"/>
    </source>
</evidence>
<gene>
    <name evidence="9" type="ORF">AMOR_50810</name>
</gene>
<evidence type="ECO:0000256" key="6">
    <source>
        <dbReference type="ARBA" id="ARBA00023012"/>
    </source>
</evidence>
<feature type="domain" description="Histidine kinase" evidence="8">
    <location>
        <begin position="218"/>
        <end position="434"/>
    </location>
</feature>
<dbReference type="Proteomes" id="UP001162891">
    <property type="component" value="Chromosome"/>
</dbReference>
<dbReference type="Gene3D" id="3.30.450.40">
    <property type="match status" value="1"/>
</dbReference>
<dbReference type="SUPFAM" id="SSF55874">
    <property type="entry name" value="ATPase domain of HSP90 chaperone/DNA topoisomerase II/histidine kinase"/>
    <property type="match status" value="1"/>
</dbReference>
<dbReference type="SMART" id="SM00388">
    <property type="entry name" value="HisKA"/>
    <property type="match status" value="1"/>
</dbReference>
<accession>A0ABN6N0K7</accession>
<dbReference type="PRINTS" id="PR00344">
    <property type="entry name" value="BCTRLSENSOR"/>
</dbReference>
<protein>
    <recommendedName>
        <fullName evidence="2">histidine kinase</fullName>
        <ecNumber evidence="2">2.7.13.3</ecNumber>
    </recommendedName>
</protein>
<dbReference type="CDD" id="cd00082">
    <property type="entry name" value="HisKA"/>
    <property type="match status" value="1"/>
</dbReference>
<comment type="catalytic activity">
    <reaction evidence="1">
        <text>ATP + protein L-histidine = ADP + protein N-phospho-L-histidine.</text>
        <dbReference type="EC" id="2.7.13.3"/>
    </reaction>
</comment>
<evidence type="ECO:0000259" key="8">
    <source>
        <dbReference type="PROSITE" id="PS50109"/>
    </source>
</evidence>
<feature type="compositionally biased region" description="Pro residues" evidence="7">
    <location>
        <begin position="1"/>
        <end position="17"/>
    </location>
</feature>
<dbReference type="SMART" id="SM00065">
    <property type="entry name" value="GAF"/>
    <property type="match status" value="1"/>
</dbReference>
<evidence type="ECO:0000256" key="1">
    <source>
        <dbReference type="ARBA" id="ARBA00000085"/>
    </source>
</evidence>
<dbReference type="SUPFAM" id="SSF55781">
    <property type="entry name" value="GAF domain-like"/>
    <property type="match status" value="1"/>
</dbReference>
<dbReference type="CDD" id="cd00075">
    <property type="entry name" value="HATPase"/>
    <property type="match status" value="1"/>
</dbReference>
<keyword evidence="5" id="KW-0418">Kinase</keyword>
<dbReference type="InterPro" id="IPR004358">
    <property type="entry name" value="Sig_transdc_His_kin-like_C"/>
</dbReference>
<dbReference type="InterPro" id="IPR003018">
    <property type="entry name" value="GAF"/>
</dbReference>
<keyword evidence="10" id="KW-1185">Reference proteome</keyword>
<dbReference type="PANTHER" id="PTHR43711">
    <property type="entry name" value="TWO-COMPONENT HISTIDINE KINASE"/>
    <property type="match status" value="1"/>
</dbReference>
<evidence type="ECO:0000313" key="10">
    <source>
        <dbReference type="Proteomes" id="UP001162891"/>
    </source>
</evidence>